<dbReference type="InterPro" id="IPR019933">
    <property type="entry name" value="DivIVA_domain"/>
</dbReference>
<accession>A0ABP9G4D6</accession>
<dbReference type="Gene3D" id="6.10.250.660">
    <property type="match status" value="1"/>
</dbReference>
<evidence type="ECO:0000313" key="4">
    <source>
        <dbReference type="Proteomes" id="UP001500368"/>
    </source>
</evidence>
<dbReference type="RefSeq" id="WP_345477673.1">
    <property type="nucleotide sequence ID" value="NZ_BAABLW010000007.1"/>
</dbReference>
<keyword evidence="2" id="KW-1133">Transmembrane helix</keyword>
<evidence type="ECO:0000313" key="3">
    <source>
        <dbReference type="EMBL" id="GAA4921546.1"/>
    </source>
</evidence>
<keyword evidence="2" id="KW-0472">Membrane</keyword>
<gene>
    <name evidence="3" type="ORF">GCM10025790_17610</name>
</gene>
<keyword evidence="2" id="KW-0812">Transmembrane</keyword>
<organism evidence="3 4">
    <name type="scientific">Nesterenkonia rhizosphaerae</name>
    <dbReference type="NCBI Taxonomy" id="1348272"/>
    <lineage>
        <taxon>Bacteria</taxon>
        <taxon>Bacillati</taxon>
        <taxon>Actinomycetota</taxon>
        <taxon>Actinomycetes</taxon>
        <taxon>Micrococcales</taxon>
        <taxon>Micrococcaceae</taxon>
        <taxon>Nesterenkonia</taxon>
    </lineage>
</organism>
<sequence length="120" mass="13207">MLWLYLLALVLIGLIIMLLVGRWDGAEIPQEEGTGGGPHSVQHLLQRSAGNIRAEDLEQLRFDSGVRGYRMDQVDALVDALVQQLQAQQKQADLPEEQALAPSEEAARTVTEMTSGPSER</sequence>
<dbReference type="Proteomes" id="UP001500368">
    <property type="component" value="Unassembled WGS sequence"/>
</dbReference>
<proteinExistence type="predicted"/>
<protein>
    <recommendedName>
        <fullName evidence="5">DivIVA domain-containing protein</fullName>
    </recommendedName>
</protein>
<feature type="compositionally biased region" description="Polar residues" evidence="1">
    <location>
        <begin position="111"/>
        <end position="120"/>
    </location>
</feature>
<reference evidence="4" key="1">
    <citation type="journal article" date="2019" name="Int. J. Syst. Evol. Microbiol.">
        <title>The Global Catalogue of Microorganisms (GCM) 10K type strain sequencing project: providing services to taxonomists for standard genome sequencing and annotation.</title>
        <authorList>
            <consortium name="The Broad Institute Genomics Platform"/>
            <consortium name="The Broad Institute Genome Sequencing Center for Infectious Disease"/>
            <person name="Wu L."/>
            <person name="Ma J."/>
        </authorList>
    </citation>
    <scope>NUCLEOTIDE SEQUENCE [LARGE SCALE GENOMIC DNA]</scope>
    <source>
        <strain evidence="4">JCM 19129</strain>
    </source>
</reference>
<evidence type="ECO:0000256" key="1">
    <source>
        <dbReference type="SAM" id="MobiDB-lite"/>
    </source>
</evidence>
<comment type="caution">
    <text evidence="3">The sequence shown here is derived from an EMBL/GenBank/DDBJ whole genome shotgun (WGS) entry which is preliminary data.</text>
</comment>
<feature type="transmembrane region" description="Helical" evidence="2">
    <location>
        <begin position="6"/>
        <end position="23"/>
    </location>
</feature>
<name>A0ABP9G4D6_9MICC</name>
<feature type="region of interest" description="Disordered" evidence="1">
    <location>
        <begin position="92"/>
        <end position="120"/>
    </location>
</feature>
<dbReference type="EMBL" id="BAABLW010000007">
    <property type="protein sequence ID" value="GAA4921546.1"/>
    <property type="molecule type" value="Genomic_DNA"/>
</dbReference>
<dbReference type="NCBIfam" id="TIGR03544">
    <property type="entry name" value="DivI1A_domain"/>
    <property type="match status" value="1"/>
</dbReference>
<keyword evidence="4" id="KW-1185">Reference proteome</keyword>
<evidence type="ECO:0000256" key="2">
    <source>
        <dbReference type="SAM" id="Phobius"/>
    </source>
</evidence>
<evidence type="ECO:0008006" key="5">
    <source>
        <dbReference type="Google" id="ProtNLM"/>
    </source>
</evidence>